<evidence type="ECO:0000313" key="1">
    <source>
        <dbReference type="EMBL" id="MBX52445.1"/>
    </source>
</evidence>
<dbReference type="EMBL" id="GGEC01071961">
    <property type="protein sequence ID" value="MBX52445.1"/>
    <property type="molecule type" value="Transcribed_RNA"/>
</dbReference>
<proteinExistence type="predicted"/>
<accession>A0A2P2PCJ4</accession>
<organism evidence="1">
    <name type="scientific">Rhizophora mucronata</name>
    <name type="common">Asiatic mangrove</name>
    <dbReference type="NCBI Taxonomy" id="61149"/>
    <lineage>
        <taxon>Eukaryota</taxon>
        <taxon>Viridiplantae</taxon>
        <taxon>Streptophyta</taxon>
        <taxon>Embryophyta</taxon>
        <taxon>Tracheophyta</taxon>
        <taxon>Spermatophyta</taxon>
        <taxon>Magnoliopsida</taxon>
        <taxon>eudicotyledons</taxon>
        <taxon>Gunneridae</taxon>
        <taxon>Pentapetalae</taxon>
        <taxon>rosids</taxon>
        <taxon>fabids</taxon>
        <taxon>Malpighiales</taxon>
        <taxon>Rhizophoraceae</taxon>
        <taxon>Rhizophora</taxon>
    </lineage>
</organism>
<protein>
    <submittedName>
        <fullName evidence="1">Uncharacterized protein</fullName>
    </submittedName>
</protein>
<name>A0A2P2PCJ4_RHIMU</name>
<sequence>MNLQVYVKHGKVVNFSYACNVQFLGIFCFCCKFC</sequence>
<reference evidence="1" key="1">
    <citation type="submission" date="2018-02" db="EMBL/GenBank/DDBJ databases">
        <title>Rhizophora mucronata_Transcriptome.</title>
        <authorList>
            <person name="Meera S.P."/>
            <person name="Sreeshan A."/>
            <person name="Augustine A."/>
        </authorList>
    </citation>
    <scope>NUCLEOTIDE SEQUENCE</scope>
    <source>
        <tissue evidence="1">Leaf</tissue>
    </source>
</reference>
<dbReference type="AlphaFoldDB" id="A0A2P2PCJ4"/>